<dbReference type="InterPro" id="IPR001173">
    <property type="entry name" value="Glyco_trans_2-like"/>
</dbReference>
<reference evidence="4 5" key="1">
    <citation type="submission" date="2016-10" db="EMBL/GenBank/DDBJ databases">
        <authorList>
            <person name="de Groot N.N."/>
        </authorList>
    </citation>
    <scope>NUCLEOTIDE SEQUENCE [LARGE SCALE GENOMIC DNA]</scope>
    <source>
        <strain evidence="4 5">DSM 26000</strain>
    </source>
</reference>
<dbReference type="Proteomes" id="UP000198931">
    <property type="component" value="Unassembled WGS sequence"/>
</dbReference>
<dbReference type="SUPFAM" id="SSF53448">
    <property type="entry name" value="Nucleotide-diphospho-sugar transferases"/>
    <property type="match status" value="1"/>
</dbReference>
<evidence type="ECO:0000256" key="1">
    <source>
        <dbReference type="ARBA" id="ARBA00022676"/>
    </source>
</evidence>
<dbReference type="CDD" id="cd00761">
    <property type="entry name" value="Glyco_tranf_GTA_type"/>
    <property type="match status" value="1"/>
</dbReference>
<dbReference type="PANTHER" id="PTHR22916:SF51">
    <property type="entry name" value="GLYCOSYLTRANSFERASE EPSH-RELATED"/>
    <property type="match status" value="1"/>
</dbReference>
<dbReference type="GO" id="GO:0016758">
    <property type="term" value="F:hexosyltransferase activity"/>
    <property type="evidence" value="ECO:0007669"/>
    <property type="project" value="UniProtKB-ARBA"/>
</dbReference>
<keyword evidence="5" id="KW-1185">Reference proteome</keyword>
<name>A0A1I3GM08_9FLAO</name>
<organism evidence="4 5">
    <name type="scientific">Halpernia frigidisoli</name>
    <dbReference type="NCBI Taxonomy" id="1125876"/>
    <lineage>
        <taxon>Bacteria</taxon>
        <taxon>Pseudomonadati</taxon>
        <taxon>Bacteroidota</taxon>
        <taxon>Flavobacteriia</taxon>
        <taxon>Flavobacteriales</taxon>
        <taxon>Weeksellaceae</taxon>
        <taxon>Chryseobacterium group</taxon>
        <taxon>Halpernia</taxon>
    </lineage>
</organism>
<dbReference type="Pfam" id="PF00535">
    <property type="entry name" value="Glycos_transf_2"/>
    <property type="match status" value="1"/>
</dbReference>
<evidence type="ECO:0000313" key="5">
    <source>
        <dbReference type="Proteomes" id="UP000198931"/>
    </source>
</evidence>
<keyword evidence="2 4" id="KW-0808">Transferase</keyword>
<dbReference type="InterPro" id="IPR029044">
    <property type="entry name" value="Nucleotide-diphossugar_trans"/>
</dbReference>
<gene>
    <name evidence="4" type="ORF">SAMN05443292_1915</name>
</gene>
<sequence>MDQPLVTISIPIFKCEDFLEDCLESVRSQTYGNIEVTLINDKTPDRSVEIAEKFIEKYQLQNWKIYHLEENSGLSVVRNKGIDTANGKYIFFLDSDDQLFPETISLLVKSAEAENLQVVVGNTETINAETGNASEMFGLVATENSIKGNQKILESFVEGNFPSSSWNKLILVEFLKLNKLYFTRGLFAQDTLQSLQTALKLDSVGFIHNKTYRYFLHKNSVIHNRTKKNFDNWLTIAKKIDEIYKEELNPERQNLILKFLSDFKNSTLLMNWKAQKDKVLWKESYTNYKKLSGLSFQDYFNKNFSLATKKTEIFNNLPTDLGFKLFKWRYER</sequence>
<protein>
    <submittedName>
        <fullName evidence="4">Glycosyltransferase involved in cell wall bisynthesis</fullName>
    </submittedName>
</protein>
<dbReference type="AlphaFoldDB" id="A0A1I3GM08"/>
<evidence type="ECO:0000256" key="2">
    <source>
        <dbReference type="ARBA" id="ARBA00022679"/>
    </source>
</evidence>
<dbReference type="PANTHER" id="PTHR22916">
    <property type="entry name" value="GLYCOSYLTRANSFERASE"/>
    <property type="match status" value="1"/>
</dbReference>
<accession>A0A1I3GM08</accession>
<dbReference type="STRING" id="1125876.SAMN05443292_1915"/>
<evidence type="ECO:0000259" key="3">
    <source>
        <dbReference type="Pfam" id="PF00535"/>
    </source>
</evidence>
<evidence type="ECO:0000313" key="4">
    <source>
        <dbReference type="EMBL" id="SFI24450.1"/>
    </source>
</evidence>
<dbReference type="RefSeq" id="WP_090080015.1">
    <property type="nucleotide sequence ID" value="NZ_FOQT01000003.1"/>
</dbReference>
<proteinExistence type="predicted"/>
<dbReference type="OrthoDB" id="396512at2"/>
<dbReference type="Gene3D" id="3.90.550.10">
    <property type="entry name" value="Spore Coat Polysaccharide Biosynthesis Protein SpsA, Chain A"/>
    <property type="match status" value="1"/>
</dbReference>
<feature type="domain" description="Glycosyltransferase 2-like" evidence="3">
    <location>
        <begin position="8"/>
        <end position="135"/>
    </location>
</feature>
<dbReference type="EMBL" id="FOQT01000003">
    <property type="protein sequence ID" value="SFI24450.1"/>
    <property type="molecule type" value="Genomic_DNA"/>
</dbReference>
<keyword evidence="1" id="KW-0328">Glycosyltransferase</keyword>